<keyword evidence="1" id="KW-1133">Transmembrane helix</keyword>
<evidence type="ECO:0000313" key="2">
    <source>
        <dbReference type="EMBL" id="RNM13525.1"/>
    </source>
</evidence>
<name>A0A3N0GM34_9ACTN</name>
<comment type="caution">
    <text evidence="2">The sequence shown here is derived from an EMBL/GenBank/DDBJ whole genome shotgun (WGS) entry which is preliminary data.</text>
</comment>
<keyword evidence="1" id="KW-0812">Transmembrane</keyword>
<sequence length="216" mass="23208">MARAAEADGAGTGDERSFRPTSGTALGWTGVVLAAASVVDVLVDGHGLGGVRFGLGAAIFGLLVWCFMLRPRLVIRSADLELRNPFLSWHVPLVTVRRVAVRAVTRVWTDDRRFDGVAVGRPARSLRHARPSTRDTIGLPGLGGSRISTPVEATRPQKGQLDPDMTADFVVEQILFAADQARERSQPSGTPTRSWAWPELGLLLVLVVGLVVSLLL</sequence>
<reference evidence="2 3" key="1">
    <citation type="submission" date="2018-11" db="EMBL/GenBank/DDBJ databases">
        <authorList>
            <person name="Li F."/>
        </authorList>
    </citation>
    <scope>NUCLEOTIDE SEQUENCE [LARGE SCALE GENOMIC DNA]</scope>
    <source>
        <strain evidence="2 3">Gsoil 818</strain>
    </source>
</reference>
<dbReference type="EMBL" id="RJSF01000040">
    <property type="protein sequence ID" value="RNM13525.1"/>
    <property type="molecule type" value="Genomic_DNA"/>
</dbReference>
<protein>
    <recommendedName>
        <fullName evidence="4">PH domain-containing protein</fullName>
    </recommendedName>
</protein>
<accession>A0A3N0GM34</accession>
<feature type="transmembrane region" description="Helical" evidence="1">
    <location>
        <begin position="25"/>
        <end position="43"/>
    </location>
</feature>
<evidence type="ECO:0008006" key="4">
    <source>
        <dbReference type="Google" id="ProtNLM"/>
    </source>
</evidence>
<evidence type="ECO:0000256" key="1">
    <source>
        <dbReference type="SAM" id="Phobius"/>
    </source>
</evidence>
<proteinExistence type="predicted"/>
<feature type="transmembrane region" description="Helical" evidence="1">
    <location>
        <begin position="49"/>
        <end position="69"/>
    </location>
</feature>
<gene>
    <name evidence="2" type="ORF">EFL26_10955</name>
</gene>
<dbReference type="Proteomes" id="UP000279994">
    <property type="component" value="Unassembled WGS sequence"/>
</dbReference>
<dbReference type="AlphaFoldDB" id="A0A3N0GM34"/>
<evidence type="ECO:0000313" key="3">
    <source>
        <dbReference type="Proteomes" id="UP000279994"/>
    </source>
</evidence>
<keyword evidence="3" id="KW-1185">Reference proteome</keyword>
<keyword evidence="1" id="KW-0472">Membrane</keyword>
<feature type="transmembrane region" description="Helical" evidence="1">
    <location>
        <begin position="195"/>
        <end position="215"/>
    </location>
</feature>
<organism evidence="2 3">
    <name type="scientific">Nocardioides pocheonensis</name>
    <dbReference type="NCBI Taxonomy" id="661485"/>
    <lineage>
        <taxon>Bacteria</taxon>
        <taxon>Bacillati</taxon>
        <taxon>Actinomycetota</taxon>
        <taxon>Actinomycetes</taxon>
        <taxon>Propionibacteriales</taxon>
        <taxon>Nocardioidaceae</taxon>
        <taxon>Nocardioides</taxon>
    </lineage>
</organism>